<keyword evidence="2" id="KW-1185">Reference proteome</keyword>
<protein>
    <submittedName>
        <fullName evidence="1">Uncharacterized protein</fullName>
    </submittedName>
</protein>
<evidence type="ECO:0000313" key="1">
    <source>
        <dbReference type="EMBL" id="KXJ96676.1"/>
    </source>
</evidence>
<proteinExistence type="predicted"/>
<evidence type="ECO:0000313" key="2">
    <source>
        <dbReference type="Proteomes" id="UP000070501"/>
    </source>
</evidence>
<accession>A0A136JHU3</accession>
<dbReference type="AlphaFoldDB" id="A0A136JHU3"/>
<feature type="non-terminal residue" evidence="1">
    <location>
        <position position="58"/>
    </location>
</feature>
<dbReference type="Proteomes" id="UP000070501">
    <property type="component" value="Unassembled WGS sequence"/>
</dbReference>
<reference evidence="2" key="1">
    <citation type="submission" date="2016-02" db="EMBL/GenBank/DDBJ databases">
        <title>Draft genome sequence of Microdochium bolleyi, a fungal endophyte of beachgrass.</title>
        <authorList>
            <consortium name="DOE Joint Genome Institute"/>
            <person name="David A.S."/>
            <person name="May G."/>
            <person name="Haridas S."/>
            <person name="Lim J."/>
            <person name="Wang M."/>
            <person name="Labutti K."/>
            <person name="Lipzen A."/>
            <person name="Barry K."/>
            <person name="Grigoriev I.V."/>
        </authorList>
    </citation>
    <scope>NUCLEOTIDE SEQUENCE [LARGE SCALE GENOMIC DNA]</scope>
    <source>
        <strain evidence="2">J235TASD1</strain>
    </source>
</reference>
<gene>
    <name evidence="1" type="ORF">Micbo1qcDRAFT_155270</name>
</gene>
<dbReference type="InParanoid" id="A0A136JHU3"/>
<sequence length="58" mass="6498">MRIELAGRRQEPQLLLWLRGRGLSHLSKVYDTVAQHTSSGNHQMRSLAGVCSSCEVFS</sequence>
<dbReference type="EMBL" id="KQ964245">
    <property type="protein sequence ID" value="KXJ96676.1"/>
    <property type="molecule type" value="Genomic_DNA"/>
</dbReference>
<name>A0A136JHU3_9PEZI</name>
<organism evidence="1 2">
    <name type="scientific">Microdochium bolleyi</name>
    <dbReference type="NCBI Taxonomy" id="196109"/>
    <lineage>
        <taxon>Eukaryota</taxon>
        <taxon>Fungi</taxon>
        <taxon>Dikarya</taxon>
        <taxon>Ascomycota</taxon>
        <taxon>Pezizomycotina</taxon>
        <taxon>Sordariomycetes</taxon>
        <taxon>Xylariomycetidae</taxon>
        <taxon>Xylariales</taxon>
        <taxon>Microdochiaceae</taxon>
        <taxon>Microdochium</taxon>
    </lineage>
</organism>